<dbReference type="GO" id="GO:0008270">
    <property type="term" value="F:zinc ion binding"/>
    <property type="evidence" value="ECO:0007669"/>
    <property type="project" value="UniProtKB-KW"/>
</dbReference>
<organism evidence="3 4">
    <name type="scientific">Gibberella nygamai</name>
    <name type="common">Bean root rot disease fungus</name>
    <name type="synonym">Fusarium nygamai</name>
    <dbReference type="NCBI Taxonomy" id="42673"/>
    <lineage>
        <taxon>Eukaryota</taxon>
        <taxon>Fungi</taxon>
        <taxon>Dikarya</taxon>
        <taxon>Ascomycota</taxon>
        <taxon>Pezizomycotina</taxon>
        <taxon>Sordariomycetes</taxon>
        <taxon>Hypocreomycetidae</taxon>
        <taxon>Hypocreales</taxon>
        <taxon>Nectriaceae</taxon>
        <taxon>Fusarium</taxon>
        <taxon>Fusarium fujikuroi species complex</taxon>
    </lineage>
</organism>
<keyword evidence="1" id="KW-0479">Metal-binding</keyword>
<evidence type="ECO:0000259" key="2">
    <source>
        <dbReference type="PROSITE" id="PS50157"/>
    </source>
</evidence>
<dbReference type="PROSITE" id="PS50157">
    <property type="entry name" value="ZINC_FINGER_C2H2_2"/>
    <property type="match status" value="1"/>
</dbReference>
<dbReference type="Proteomes" id="UP000236664">
    <property type="component" value="Unassembled WGS sequence"/>
</dbReference>
<proteinExistence type="predicted"/>
<name>A0A2K0VYD8_GIBNY</name>
<keyword evidence="1" id="KW-0863">Zinc-finger</keyword>
<keyword evidence="1" id="KW-0862">Zinc</keyword>
<dbReference type="EMBL" id="MTQA01000184">
    <property type="protein sequence ID" value="PNP75036.1"/>
    <property type="molecule type" value="Genomic_DNA"/>
</dbReference>
<evidence type="ECO:0000256" key="1">
    <source>
        <dbReference type="PROSITE-ProRule" id="PRU00042"/>
    </source>
</evidence>
<dbReference type="STRING" id="42673.A0A2K0VYD8"/>
<protein>
    <recommendedName>
        <fullName evidence="2">C2H2-type domain-containing protein</fullName>
    </recommendedName>
</protein>
<evidence type="ECO:0000313" key="3">
    <source>
        <dbReference type="EMBL" id="PNP75036.1"/>
    </source>
</evidence>
<dbReference type="InterPro" id="IPR013087">
    <property type="entry name" value="Znf_C2H2_type"/>
</dbReference>
<accession>A0A2K0VYD8</accession>
<keyword evidence="4" id="KW-1185">Reference proteome</keyword>
<comment type="caution">
    <text evidence="3">The sequence shown here is derived from an EMBL/GenBank/DDBJ whole genome shotgun (WGS) entry which is preliminary data.</text>
</comment>
<dbReference type="Gene3D" id="3.30.160.60">
    <property type="entry name" value="Classic Zinc Finger"/>
    <property type="match status" value="1"/>
</dbReference>
<sequence>MDASSPFEEAISAADGLHASLIYHTETSPTSESPALQSLPLIVDMRIELESYWDSLTRIASAQSIPGFNSVHDSFGNFTQFYELAILTFRNVLIGARPDTLNAVFSLCSLSYIASCCLRMKGKPYNGDVLRDVDVWRVAIRDDEECQMFSDLADALWPQVSSVSSANASEPYDLTPVLGLPGNSSHQNEPIQSLPAETDSLLNNLPDAFWTFTATTNSSLSFGVDLQRTSSSLQDLQGSAIVSNLIHFLKECGEPLRMFSGGGVTTKGLYSYIAFNQRGSETKNTVATCVQRLKADESLQHASTRGVLSVTERFVELGYLQSVDELRGFLLTVGRTTGIIPDGQTYVSFCLAVCAARGIVRRSASPRRRARRTPRSTSTRGFRCEVCGQFFSRSYNKNRHVETRHPSSNAAQNTDVLIQGMRLTARA</sequence>
<dbReference type="PROSITE" id="PS00028">
    <property type="entry name" value="ZINC_FINGER_C2H2_1"/>
    <property type="match status" value="1"/>
</dbReference>
<gene>
    <name evidence="3" type="ORF">FNYG_11684</name>
</gene>
<dbReference type="OrthoDB" id="5008122at2759"/>
<reference evidence="3 4" key="1">
    <citation type="submission" date="2017-06" db="EMBL/GenBank/DDBJ databases">
        <title>Genome of Fusarium nygamai isolate CS10214.</title>
        <authorList>
            <person name="Gardiner D.M."/>
            <person name="Obanor F."/>
            <person name="Kazan K."/>
        </authorList>
    </citation>
    <scope>NUCLEOTIDE SEQUENCE [LARGE SCALE GENOMIC DNA]</scope>
    <source>
        <strain evidence="3 4">CS10214</strain>
    </source>
</reference>
<feature type="domain" description="C2H2-type" evidence="2">
    <location>
        <begin position="382"/>
        <end position="410"/>
    </location>
</feature>
<evidence type="ECO:0000313" key="4">
    <source>
        <dbReference type="Proteomes" id="UP000236664"/>
    </source>
</evidence>
<dbReference type="AlphaFoldDB" id="A0A2K0VYD8"/>